<organism evidence="1 2">
    <name type="scientific">Chitinophaga silvisoli</name>
    <dbReference type="NCBI Taxonomy" id="2291814"/>
    <lineage>
        <taxon>Bacteria</taxon>
        <taxon>Pseudomonadati</taxon>
        <taxon>Bacteroidota</taxon>
        <taxon>Chitinophagia</taxon>
        <taxon>Chitinophagales</taxon>
        <taxon>Chitinophagaceae</taxon>
        <taxon>Chitinophaga</taxon>
    </lineage>
</organism>
<protein>
    <submittedName>
        <fullName evidence="1">Uncharacterized protein</fullName>
    </submittedName>
</protein>
<proteinExistence type="predicted"/>
<reference evidence="1 2" key="1">
    <citation type="submission" date="2018-08" db="EMBL/GenBank/DDBJ databases">
        <title>Chitinophaga sp. K20C18050901, a novel bacterium isolated from forest soil.</title>
        <authorList>
            <person name="Wang C."/>
        </authorList>
    </citation>
    <scope>NUCLEOTIDE SEQUENCE [LARGE SCALE GENOMIC DNA]</scope>
    <source>
        <strain evidence="1 2">K20C18050901</strain>
    </source>
</reference>
<dbReference type="AlphaFoldDB" id="A0A3E1NT06"/>
<name>A0A3E1NT06_9BACT</name>
<dbReference type="EMBL" id="QTJV01000017">
    <property type="protein sequence ID" value="RFM30974.1"/>
    <property type="molecule type" value="Genomic_DNA"/>
</dbReference>
<dbReference type="RefSeq" id="WP_116857288.1">
    <property type="nucleotide sequence ID" value="NZ_QTJV01000017.1"/>
</dbReference>
<sequence>MKPEAYSKPHNYFLDQSCDFDSEENYMIKPNCRFDNNNQTQVEKLSDIPTKFNYTPTNKIYCYKYKQENDLFLLGLATSYNSENSFIKRFNAIDFRRLIQQLYDEKFYADAWNISPQNFNSKIEELIESSRYILKLEEGWDDENALAIDKSIWETATNFLRLYGNYFTETFLSPMELPEISPTRNNSIDLEWRTEKGRLLINFNSQSDLASYYGDRYANIDNIKGTIAVSEVKEYLAVWMKNCL</sequence>
<comment type="caution">
    <text evidence="1">The sequence shown here is derived from an EMBL/GenBank/DDBJ whole genome shotgun (WGS) entry which is preliminary data.</text>
</comment>
<gene>
    <name evidence="1" type="ORF">DXN04_30890</name>
</gene>
<dbReference type="OrthoDB" id="662862at2"/>
<dbReference type="Proteomes" id="UP000261174">
    <property type="component" value="Unassembled WGS sequence"/>
</dbReference>
<keyword evidence="2" id="KW-1185">Reference proteome</keyword>
<accession>A0A3E1NT06</accession>
<evidence type="ECO:0000313" key="2">
    <source>
        <dbReference type="Proteomes" id="UP000261174"/>
    </source>
</evidence>
<evidence type="ECO:0000313" key="1">
    <source>
        <dbReference type="EMBL" id="RFM30974.1"/>
    </source>
</evidence>